<organism evidence="1 2">
    <name type="scientific">Dentiscutata erythropus</name>
    <dbReference type="NCBI Taxonomy" id="1348616"/>
    <lineage>
        <taxon>Eukaryota</taxon>
        <taxon>Fungi</taxon>
        <taxon>Fungi incertae sedis</taxon>
        <taxon>Mucoromycota</taxon>
        <taxon>Glomeromycotina</taxon>
        <taxon>Glomeromycetes</taxon>
        <taxon>Diversisporales</taxon>
        <taxon>Gigasporaceae</taxon>
        <taxon>Dentiscutata</taxon>
    </lineage>
</organism>
<evidence type="ECO:0000313" key="2">
    <source>
        <dbReference type="Proteomes" id="UP000789405"/>
    </source>
</evidence>
<gene>
    <name evidence="1" type="ORF">DERYTH_LOCUS21978</name>
</gene>
<reference evidence="1" key="1">
    <citation type="submission" date="2021-06" db="EMBL/GenBank/DDBJ databases">
        <authorList>
            <person name="Kallberg Y."/>
            <person name="Tangrot J."/>
            <person name="Rosling A."/>
        </authorList>
    </citation>
    <scope>NUCLEOTIDE SEQUENCE</scope>
    <source>
        <strain evidence="1">MA453B</strain>
    </source>
</reference>
<accession>A0A9N9P8W2</accession>
<dbReference type="EMBL" id="CAJVPY010029264">
    <property type="protein sequence ID" value="CAG8793970.1"/>
    <property type="molecule type" value="Genomic_DNA"/>
</dbReference>
<feature type="non-terminal residue" evidence="1">
    <location>
        <position position="140"/>
    </location>
</feature>
<evidence type="ECO:0000313" key="1">
    <source>
        <dbReference type="EMBL" id="CAG8793970.1"/>
    </source>
</evidence>
<dbReference type="AlphaFoldDB" id="A0A9N9P8W2"/>
<keyword evidence="2" id="KW-1185">Reference proteome</keyword>
<proteinExistence type="predicted"/>
<protein>
    <submittedName>
        <fullName evidence="1">5041_t:CDS:1</fullName>
    </submittedName>
</protein>
<dbReference type="Proteomes" id="UP000789405">
    <property type="component" value="Unassembled WGS sequence"/>
</dbReference>
<sequence>IDSSDSTLDNDYICKNESETSNKEGQNEDRTRLNVNTDRIMAFSGHHSLGGVASYQTFTKKIMNTTVAIIILDNQIAYRIRPRITKPRPFKLFDASKPFVSPLKRSLAKIIEKNTQEILLEKIIEEDTQKILPAITSNTA</sequence>
<name>A0A9N9P8W2_9GLOM</name>
<comment type="caution">
    <text evidence="1">The sequence shown here is derived from an EMBL/GenBank/DDBJ whole genome shotgun (WGS) entry which is preliminary data.</text>
</comment>